<dbReference type="RefSeq" id="WP_162442255.1">
    <property type="nucleotide sequence ID" value="NZ_CP048222.1"/>
</dbReference>
<proteinExistence type="predicted"/>
<dbReference type="InterPro" id="IPR013783">
    <property type="entry name" value="Ig-like_fold"/>
</dbReference>
<dbReference type="PANTHER" id="PTHR42754">
    <property type="entry name" value="ENDOGLUCANASE"/>
    <property type="match status" value="1"/>
</dbReference>
<feature type="domain" description="PA14" evidence="2">
    <location>
        <begin position="1170"/>
        <end position="1323"/>
    </location>
</feature>
<dbReference type="Gene3D" id="2.60.120.1560">
    <property type="match status" value="3"/>
</dbReference>
<dbReference type="EMBL" id="CP048222">
    <property type="protein sequence ID" value="QHT66187.1"/>
    <property type="molecule type" value="Genomic_DNA"/>
</dbReference>
<dbReference type="KEGG" id="rhoz:GXP67_05635"/>
<dbReference type="Gene3D" id="2.60.40.10">
    <property type="entry name" value="Immunoglobulins"/>
    <property type="match status" value="1"/>
</dbReference>
<reference evidence="3 4" key="1">
    <citation type="submission" date="2020-01" db="EMBL/GenBank/DDBJ databases">
        <authorList>
            <person name="Kim M.K."/>
        </authorList>
    </citation>
    <scope>NUCLEOTIDE SEQUENCE [LARGE SCALE GENOMIC DNA]</scope>
    <source>
        <strain evidence="3 4">172606-1</strain>
    </source>
</reference>
<sequence length="1584" mass="171779">MKHILLNCPNDENTSFKSTFTFSIKLILFSLFFLALTHLDGYSQTPTKQWDKTIGGDANDTIKVTIAIREGGYLLAGTSFSNTGQDKTQPSRGGADYWMVKTDMQGNKLWDKRFGSPDNDFLTAAIQTTDGGYLLGGYTLSGAGGDKTEASRGGNDYWVVKTDAQGNKLWDKRFGGTDEDRLTALLQYSDGTYLLAGNSNSEQGGDKSQESKTGEDEFRNYYDPWLIKVSSSGVRLWDKTLGNYDEDGVATIVPTSDGGILLGGSELLIKYPGYEYDLENYILLKVDANGNEQWNKRFGADASDVLTTVLPTTDGGYLLGGSSRSEQLGDKSEASRGWYDYWVIKTDAQGNKQWDKTYGGNQTDWLRSIFKTPDGGYLLAGYSNSASGSEKTDAGKGLIDFWLVKINGTGVKQWDKTFGGTGTDLFSSLLQTADNGYLLSGYSNSATSGDKTSASKGGFDFWLLKTMGTIAEPVTCVTSGTILREFWSNVAGKTVANIPVSTTPTSSSQLTSFEGPTNAGDNYGQRIRGYLCAPASGTYTFYIAADESAELWLSTDINSLNKLKIASVPSFTGVREWSKYPSQKSVAISLVAGKKYYIEALHKEELNGDNVAVGWQQPGQTAITVIPGNVLSPVIPPYIEIATPIQNTTFAPGSTITFTVNAADIDGSIQKVEFFNGNTLIGQDVTYPYSITFPAPTVGTYTLLAKATDNTNTISASLPVTIHVSENISGKKQWDKTYGGNSYEQFGTIIPTSDGGYLMGGSSSSGMSGDKTAPNRGGVNSGGDYWIIKTDANGNKLWDKTYGGIYGDDLTSIVQTSDGGYLLGGSSGSPVSGDKTAPNIKDSDFWIVKIDKNGNKLWDKTYGGTSYDNLSSVLPTNDGGFLLGGSRWFVDNNDPLSSGDPDYWIIKINADGVEQWNKRYGGDNYGYFRNELSAMIPTADGGYLLGGYSDSKKGGQKTEDRRGYDDYWVVKIDANGNKLWDKTVGGSSTDRLYDLVQASDGGYLLAGSSYSGANGDKTEPNRNTSGNGEIELSDYWLVKLNKNGIKEWDRTYGGNAYDDLKAVVTDSEDNFLLGGSSSSGISGEHTEMSRGNSDFWLVKIDKTGKIVWDKSYGNTGYEYGSFLLPAIGGGYILGGNSDSNAGNEKSEDSRGVSDYWIVKTFAETSPITCSASGSILQEKWLNITGSSVSAIPVTTSPSSSSQLTSFETTPNQGDNYGERIRGYLCVPATGSYTFYIAGDDKCELWLSTDDDPAKKAKIASVPYFTGVKVWNKYAEQKSVAITLVAGKKYYIEALHKEATGGDNLSVGWQTSSIAAITVIPGSVLSPYVPQLTGKITREFWANLTGYQISNIPLTTPATTTDQITIFERATNQGDNYGERFRGYLHPQVSGNYRFFVAGDDKAELWLSTDEDPSKKTKIASVTAYTALRQWDKYASQQSVVIALVAGRKYYIEALHKENTGNDHISVGWQLPNQSTIAVIAGTYLSPFLTSPTSSIARVGVEESFESKVSLYPNPFEDKLILSTQQAGKHYITIIDNLGRIVYQSSTHVTGVETTFDLNHLKAGVYVVKVSTEEGKIQVSRVVKK</sequence>
<gene>
    <name evidence="3" type="ORF">GXP67_05635</name>
</gene>
<feature type="domain" description="PA14" evidence="2">
    <location>
        <begin position="477"/>
        <end position="630"/>
    </location>
</feature>
<dbReference type="InterPro" id="IPR026444">
    <property type="entry name" value="Secre_tail"/>
</dbReference>
<dbReference type="Pfam" id="PF17957">
    <property type="entry name" value="Big_7"/>
    <property type="match status" value="1"/>
</dbReference>
<dbReference type="SMART" id="SM00758">
    <property type="entry name" value="PA14"/>
    <property type="match status" value="3"/>
</dbReference>
<dbReference type="PANTHER" id="PTHR42754:SF1">
    <property type="entry name" value="LIPOPROTEIN"/>
    <property type="match status" value="1"/>
</dbReference>
<keyword evidence="4" id="KW-1185">Reference proteome</keyword>
<feature type="transmembrane region" description="Helical" evidence="1">
    <location>
        <begin position="20"/>
        <end position="39"/>
    </location>
</feature>
<dbReference type="Proteomes" id="UP000480178">
    <property type="component" value="Chromosome"/>
</dbReference>
<protein>
    <submittedName>
        <fullName evidence="3">T9SS type A sorting domain-containing protein</fullName>
    </submittedName>
</protein>
<keyword evidence="1" id="KW-0472">Membrane</keyword>
<evidence type="ECO:0000256" key="1">
    <source>
        <dbReference type="SAM" id="Phobius"/>
    </source>
</evidence>
<feature type="domain" description="PA14" evidence="2">
    <location>
        <begin position="1330"/>
        <end position="1483"/>
    </location>
</feature>
<dbReference type="Pfam" id="PF18962">
    <property type="entry name" value="Por_Secre_tail"/>
    <property type="match status" value="1"/>
</dbReference>
<evidence type="ECO:0000313" key="3">
    <source>
        <dbReference type="EMBL" id="QHT66187.1"/>
    </source>
</evidence>
<name>A0A6C0GE48_9BACT</name>
<dbReference type="NCBIfam" id="TIGR04183">
    <property type="entry name" value="Por_Secre_tail"/>
    <property type="match status" value="1"/>
</dbReference>
<organism evidence="3 4">
    <name type="scientific">Rhodocytophaga rosea</name>
    <dbReference type="NCBI Taxonomy" id="2704465"/>
    <lineage>
        <taxon>Bacteria</taxon>
        <taxon>Pseudomonadati</taxon>
        <taxon>Bacteroidota</taxon>
        <taxon>Cytophagia</taxon>
        <taxon>Cytophagales</taxon>
        <taxon>Rhodocytophagaceae</taxon>
        <taxon>Rhodocytophaga</taxon>
    </lineage>
</organism>
<dbReference type="InterPro" id="IPR037524">
    <property type="entry name" value="PA14/GLEYA"/>
</dbReference>
<dbReference type="Pfam" id="PF07691">
    <property type="entry name" value="PA14"/>
    <property type="match status" value="3"/>
</dbReference>
<keyword evidence="1" id="KW-0812">Transmembrane</keyword>
<dbReference type="PROSITE" id="PS51820">
    <property type="entry name" value="PA14"/>
    <property type="match status" value="3"/>
</dbReference>
<accession>A0A6C0GE48</accession>
<evidence type="ECO:0000313" key="4">
    <source>
        <dbReference type="Proteomes" id="UP000480178"/>
    </source>
</evidence>
<keyword evidence="1" id="KW-1133">Transmembrane helix</keyword>
<evidence type="ECO:0000259" key="2">
    <source>
        <dbReference type="PROSITE" id="PS51820"/>
    </source>
</evidence>
<dbReference type="SUPFAM" id="SSF56988">
    <property type="entry name" value="Anthrax protective antigen"/>
    <property type="match status" value="3"/>
</dbReference>
<dbReference type="InterPro" id="IPR011658">
    <property type="entry name" value="PA14_dom"/>
</dbReference>